<dbReference type="InterPro" id="IPR037213">
    <property type="entry name" value="Run_dom_sf"/>
</dbReference>
<dbReference type="STRING" id="62062.ENSHHUP00000058770"/>
<dbReference type="InterPro" id="IPR004012">
    <property type="entry name" value="Run_dom"/>
</dbReference>
<dbReference type="AlphaFoldDB" id="A0A4W5PB29"/>
<evidence type="ECO:0000313" key="3">
    <source>
        <dbReference type="Ensembl" id="ENSHHUP00000058770.1"/>
    </source>
</evidence>
<feature type="compositionally biased region" description="Polar residues" evidence="1">
    <location>
        <begin position="503"/>
        <end position="514"/>
    </location>
</feature>
<accession>A0A4W5PB29</accession>
<feature type="compositionally biased region" description="Polar residues" evidence="1">
    <location>
        <begin position="1102"/>
        <end position="1111"/>
    </location>
</feature>
<protein>
    <recommendedName>
        <fullName evidence="2">RUN domain-containing protein</fullName>
    </recommendedName>
</protein>
<feature type="region of interest" description="Disordered" evidence="1">
    <location>
        <begin position="413"/>
        <end position="441"/>
    </location>
</feature>
<reference evidence="3" key="3">
    <citation type="submission" date="2025-09" db="UniProtKB">
        <authorList>
            <consortium name="Ensembl"/>
        </authorList>
    </citation>
    <scope>IDENTIFICATION</scope>
</reference>
<dbReference type="PROSITE" id="PS50826">
    <property type="entry name" value="RUN"/>
    <property type="match status" value="1"/>
</dbReference>
<feature type="region of interest" description="Disordered" evidence="1">
    <location>
        <begin position="681"/>
        <end position="709"/>
    </location>
</feature>
<feature type="compositionally biased region" description="Basic and acidic residues" evidence="1">
    <location>
        <begin position="83"/>
        <end position="94"/>
    </location>
</feature>
<feature type="compositionally biased region" description="Low complexity" evidence="1">
    <location>
        <begin position="183"/>
        <end position="197"/>
    </location>
</feature>
<evidence type="ECO:0000256" key="1">
    <source>
        <dbReference type="SAM" id="MobiDB-lite"/>
    </source>
</evidence>
<dbReference type="PROSITE" id="PS51257">
    <property type="entry name" value="PROKAR_LIPOPROTEIN"/>
    <property type="match status" value="1"/>
</dbReference>
<feature type="compositionally biased region" description="Basic and acidic residues" evidence="1">
    <location>
        <begin position="424"/>
        <end position="436"/>
    </location>
</feature>
<dbReference type="InterPro" id="IPR047343">
    <property type="entry name" value="RUSC1_2"/>
</dbReference>
<feature type="region of interest" description="Disordered" evidence="1">
    <location>
        <begin position="175"/>
        <end position="200"/>
    </location>
</feature>
<dbReference type="SUPFAM" id="SSF140741">
    <property type="entry name" value="RUN domain-like"/>
    <property type="match status" value="1"/>
</dbReference>
<feature type="compositionally biased region" description="Basic and acidic residues" evidence="1">
    <location>
        <begin position="1168"/>
        <end position="1187"/>
    </location>
</feature>
<feature type="region of interest" description="Disordered" evidence="1">
    <location>
        <begin position="726"/>
        <end position="776"/>
    </location>
</feature>
<dbReference type="GeneTree" id="ENSGT00900000141033"/>
<dbReference type="GO" id="GO:0031410">
    <property type="term" value="C:cytoplasmic vesicle"/>
    <property type="evidence" value="ECO:0007669"/>
    <property type="project" value="TreeGrafter"/>
</dbReference>
<feature type="compositionally biased region" description="Polar residues" evidence="1">
    <location>
        <begin position="1223"/>
        <end position="1233"/>
    </location>
</feature>
<proteinExistence type="predicted"/>
<dbReference type="Proteomes" id="UP000314982">
    <property type="component" value="Unassembled WGS sequence"/>
</dbReference>
<feature type="domain" description="RUN" evidence="2">
    <location>
        <begin position="897"/>
        <end position="1041"/>
    </location>
</feature>
<feature type="compositionally biased region" description="Polar residues" evidence="1">
    <location>
        <begin position="309"/>
        <end position="319"/>
    </location>
</feature>
<name>A0A4W5PB29_9TELE</name>
<dbReference type="Pfam" id="PF02759">
    <property type="entry name" value="RUN"/>
    <property type="match status" value="1"/>
</dbReference>
<reference evidence="3" key="2">
    <citation type="submission" date="2025-08" db="UniProtKB">
        <authorList>
            <consortium name="Ensembl"/>
        </authorList>
    </citation>
    <scope>IDENTIFICATION</scope>
</reference>
<feature type="region of interest" description="Disordered" evidence="1">
    <location>
        <begin position="1159"/>
        <end position="1240"/>
    </location>
</feature>
<sequence length="1268" mass="139725">MNRTASLSGYTLIACHFPLVQLPPWQLPVQAALCSGSAKQPGRLCSSSVGLTRATSLPEQDNLHREHFHSSLRHISSSYWSLKEDRNEGDREGGSDSSGRCDSGSSPEEASQMTISQRHKEHPVVRGSLRSHNSFLPNEGVEEDDEDSDGDNLHRYHEDPFFVLQLHGNSNWALSNAGRRFSKPSSQSPSQQNNDNKGSTVLLDCGEQERVVDIEDNMLKCGDEGYCFSYGQPKCFPESFSEGHLEYVTDSSCNSSDGVLVNFSAIYNKSNNPATPNDLNSPAVQSSQPAEGSVFLNLHPFPQGPQAAGPSQGSRTTSYPHDGGPSAPCWSPQALDSNCNIYLPDAQSLLTSLEVSDLTSCLQSQARLLPTATTQKYYKLVTCDLSSQSASPSPAWSSTTSVTSEGHYVLLSKARGDQGQGNKQQEEGSDKEERRATPLQRPRCMSWDSQHVTSFAEIAHCKRHTDSCQSSSHSHTSQDLCPIQEAVSLGRNSSHSPLLLSPNQGSSTVSNHRSVSPDHEAEEEGACSWATPVVRYSKAQRPRSLPIQPFVLLPPAGKTQSQPLGSLLDQYISHNNTKPSSQPGFKCKGNRLLTHLRPSPLGSYGAILLEGPSSSDTCSTCTPSPQHFQSRHNWTHTSPYRPYGCPGFTFTSPKQAQISTTQSNTELTQVHSCQDQLFADLDQSYPSPGQAHSSPNQSQHKDSNKRSQGMAQICQDLIRRFPEQKSPSPVLLTQSPDCPIDSHVATMSPSASHTPDPDLLVSFSPDPPLPPHKGTPLISVPKAGSTASHYSLTAALSSVAHLSSLSALLQPLVSAGPSVKQHQQQHCDSFSLSDSWPPVEFCLSPEASYESLSISHLQRRGLLKSVSLAVDLIMAHFGTSRDPGEKMRLGNSSRSTTIGGLVLEHLCPTIQNILQDGLRDHKLDLIIGQRRNHAWNVVEASTHTGPTTRVLHSLLSKVRQCSQLTSHCMKLRAFIMGLLNLRTLEFWLNHLYNQKEVVKAHYHPWGFLAMSQGQCQPLFQELLLLLQPLSMLPFDLNLLLEPRLLHNRQLCSEEQAPPCSTFLMTSCPLLKGDREDRQGAYSSMDGPRENSRPTGDPHQLVQHLQESSQVSKAMGQEKRVRPVSESSRSLWTATIPGWWQRQPFHVEGVECGQIYKHVIHPEPQQGMEGRREEETSQEGRREGRGPETPRMTADPQDESPSQCGLRWAKLFGSGRDHPARTQRAPQNPNVTQTQKRRPSQWLQLDSSQLGLLADTVWSAKQPDRKHQT</sequence>
<dbReference type="Gene3D" id="1.20.58.900">
    <property type="match status" value="1"/>
</dbReference>
<dbReference type="Ensembl" id="ENSHHUT00000060777.1">
    <property type="protein sequence ID" value="ENSHHUP00000058770.1"/>
    <property type="gene ID" value="ENSHHUG00000034962.1"/>
</dbReference>
<evidence type="ECO:0000313" key="4">
    <source>
        <dbReference type="Proteomes" id="UP000314982"/>
    </source>
</evidence>
<feature type="compositionally biased region" description="Low complexity" evidence="1">
    <location>
        <begin position="95"/>
        <end position="106"/>
    </location>
</feature>
<feature type="region of interest" description="Disordered" evidence="1">
    <location>
        <begin position="1076"/>
        <end position="1127"/>
    </location>
</feature>
<dbReference type="PANTHER" id="PTHR15591">
    <property type="entry name" value="RUN AND SH3 DOMAIN CONTAINING"/>
    <property type="match status" value="1"/>
</dbReference>
<evidence type="ECO:0000259" key="2">
    <source>
        <dbReference type="PROSITE" id="PS50826"/>
    </source>
</evidence>
<dbReference type="PANTHER" id="PTHR15591:SF14">
    <property type="entry name" value="AP-4 COMPLEX ACCESSORY SUBUNIT RUSC2"/>
    <property type="match status" value="1"/>
</dbReference>
<feature type="compositionally biased region" description="Acidic residues" evidence="1">
    <location>
        <begin position="140"/>
        <end position="150"/>
    </location>
</feature>
<keyword evidence="4" id="KW-1185">Reference proteome</keyword>
<feature type="region of interest" description="Disordered" evidence="1">
    <location>
        <begin position="501"/>
        <end position="524"/>
    </location>
</feature>
<reference evidence="4" key="1">
    <citation type="submission" date="2018-06" db="EMBL/GenBank/DDBJ databases">
        <title>Genome assembly of Danube salmon.</title>
        <authorList>
            <person name="Macqueen D.J."/>
            <person name="Gundappa M.K."/>
        </authorList>
    </citation>
    <scope>NUCLEOTIDE SEQUENCE [LARGE SCALE GENOMIC DNA]</scope>
</reference>
<feature type="compositionally biased region" description="Polar residues" evidence="1">
    <location>
        <begin position="726"/>
        <end position="736"/>
    </location>
</feature>
<feature type="region of interest" description="Disordered" evidence="1">
    <location>
        <begin position="294"/>
        <end position="327"/>
    </location>
</feature>
<feature type="compositionally biased region" description="Polar residues" evidence="1">
    <location>
        <begin position="684"/>
        <end position="698"/>
    </location>
</feature>
<organism evidence="3 4">
    <name type="scientific">Hucho hucho</name>
    <name type="common">huchen</name>
    <dbReference type="NCBI Taxonomy" id="62062"/>
    <lineage>
        <taxon>Eukaryota</taxon>
        <taxon>Metazoa</taxon>
        <taxon>Chordata</taxon>
        <taxon>Craniata</taxon>
        <taxon>Vertebrata</taxon>
        <taxon>Euteleostomi</taxon>
        <taxon>Actinopterygii</taxon>
        <taxon>Neopterygii</taxon>
        <taxon>Teleostei</taxon>
        <taxon>Protacanthopterygii</taxon>
        <taxon>Salmoniformes</taxon>
        <taxon>Salmonidae</taxon>
        <taxon>Salmoninae</taxon>
        <taxon>Hucho</taxon>
    </lineage>
</organism>
<dbReference type="SMART" id="SM00593">
    <property type="entry name" value="RUN"/>
    <property type="match status" value="1"/>
</dbReference>
<feature type="region of interest" description="Disordered" evidence="1">
    <location>
        <begin position="83"/>
        <end position="154"/>
    </location>
</feature>